<protein>
    <recommendedName>
        <fullName evidence="3">beta-lactamase</fullName>
        <ecNumber evidence="3">3.5.2.6</ecNumber>
    </recommendedName>
</protein>
<name>A0A851GCY8_9BACT</name>
<dbReference type="EMBL" id="JACBAZ010000002">
    <property type="protein sequence ID" value="NWK55413.1"/>
    <property type="molecule type" value="Genomic_DNA"/>
</dbReference>
<comment type="similarity">
    <text evidence="2">Belongs to the class-A beta-lactamase family.</text>
</comment>
<keyword evidence="6" id="KW-0378">Hydrolase</keyword>
<feature type="domain" description="Beta-lactamase class A catalytic" evidence="5">
    <location>
        <begin position="59"/>
        <end position="102"/>
    </location>
</feature>
<evidence type="ECO:0000259" key="5">
    <source>
        <dbReference type="Pfam" id="PF13354"/>
    </source>
</evidence>
<evidence type="ECO:0000256" key="1">
    <source>
        <dbReference type="ARBA" id="ARBA00001526"/>
    </source>
</evidence>
<proteinExistence type="inferred from homology"/>
<dbReference type="InterPro" id="IPR012338">
    <property type="entry name" value="Beta-lactam/transpept-like"/>
</dbReference>
<sequence>MSHLHPYLVHLLLVLTLGALSVHSTSAATGSSLEGEIESYIKSLRGKGQILGQERTAWLAYDLTSEKKLAGINVNESLQAASMVKVYLALAFFHQVKAGKLHYGPASRRHMELMIQKSNNTSTNWVMRQTGGPSATQSLLKRHYPSLCHQLYLVEYIPAGGRTYRNRGSAGDYARFLHALWNDKLPHSKEILRLMGLPGRDRLYSSAKRVPTGTKVYNKTGSTAMCCGDMGILVARGSNGQSYPYILIGIIENGNRNLSYGPWIRSRGNVIREVSNMVYLSMKKRYSL</sequence>
<evidence type="ECO:0000313" key="6">
    <source>
        <dbReference type="EMBL" id="NWK55413.1"/>
    </source>
</evidence>
<evidence type="ECO:0000256" key="4">
    <source>
        <dbReference type="SAM" id="SignalP"/>
    </source>
</evidence>
<dbReference type="GO" id="GO:0008800">
    <property type="term" value="F:beta-lactamase activity"/>
    <property type="evidence" value="ECO:0007669"/>
    <property type="project" value="UniProtKB-EC"/>
</dbReference>
<organism evidence="6 7">
    <name type="scientific">Oceaniferula marina</name>
    <dbReference type="NCBI Taxonomy" id="2748318"/>
    <lineage>
        <taxon>Bacteria</taxon>
        <taxon>Pseudomonadati</taxon>
        <taxon>Verrucomicrobiota</taxon>
        <taxon>Verrucomicrobiia</taxon>
        <taxon>Verrucomicrobiales</taxon>
        <taxon>Verrucomicrobiaceae</taxon>
        <taxon>Oceaniferula</taxon>
    </lineage>
</organism>
<dbReference type="GO" id="GO:0046677">
    <property type="term" value="P:response to antibiotic"/>
    <property type="evidence" value="ECO:0007669"/>
    <property type="project" value="InterPro"/>
</dbReference>
<dbReference type="RefSeq" id="WP_178931929.1">
    <property type="nucleotide sequence ID" value="NZ_JACBAZ010000002.1"/>
</dbReference>
<evidence type="ECO:0000313" key="7">
    <source>
        <dbReference type="Proteomes" id="UP000557872"/>
    </source>
</evidence>
<keyword evidence="7" id="KW-1185">Reference proteome</keyword>
<dbReference type="SUPFAM" id="SSF56601">
    <property type="entry name" value="beta-lactamase/transpeptidase-like"/>
    <property type="match status" value="1"/>
</dbReference>
<feature type="domain" description="Beta-lactamase class A catalytic" evidence="5">
    <location>
        <begin position="111"/>
        <end position="240"/>
    </location>
</feature>
<dbReference type="PANTHER" id="PTHR35333:SF3">
    <property type="entry name" value="BETA-LACTAMASE-TYPE TRANSPEPTIDASE FOLD CONTAINING PROTEIN"/>
    <property type="match status" value="1"/>
</dbReference>
<comment type="catalytic activity">
    <reaction evidence="1">
        <text>a beta-lactam + H2O = a substituted beta-amino acid</text>
        <dbReference type="Rhea" id="RHEA:20401"/>
        <dbReference type="ChEBI" id="CHEBI:15377"/>
        <dbReference type="ChEBI" id="CHEBI:35627"/>
        <dbReference type="ChEBI" id="CHEBI:140347"/>
        <dbReference type="EC" id="3.5.2.6"/>
    </reaction>
</comment>
<reference evidence="6 7" key="1">
    <citation type="submission" date="2020-07" db="EMBL/GenBank/DDBJ databases">
        <title>Roseicoccus Jingziensis gen. nov., sp. nov., isolated from coastal seawater.</title>
        <authorList>
            <person name="Feng X."/>
        </authorList>
    </citation>
    <scope>NUCLEOTIDE SEQUENCE [LARGE SCALE GENOMIC DNA]</scope>
    <source>
        <strain evidence="6 7">N1E253</strain>
    </source>
</reference>
<gene>
    <name evidence="6" type="ORF">HW115_07305</name>
</gene>
<dbReference type="InterPro" id="IPR000871">
    <property type="entry name" value="Beta-lactam_class-A"/>
</dbReference>
<accession>A0A851GCY8</accession>
<dbReference type="AlphaFoldDB" id="A0A851GCY8"/>
<dbReference type="Gene3D" id="3.40.710.10">
    <property type="entry name" value="DD-peptidase/beta-lactamase superfamily"/>
    <property type="match status" value="1"/>
</dbReference>
<dbReference type="EC" id="3.5.2.6" evidence="3"/>
<dbReference type="InterPro" id="IPR045155">
    <property type="entry name" value="Beta-lactam_cat"/>
</dbReference>
<keyword evidence="4" id="KW-0732">Signal</keyword>
<dbReference type="PANTHER" id="PTHR35333">
    <property type="entry name" value="BETA-LACTAMASE"/>
    <property type="match status" value="1"/>
</dbReference>
<evidence type="ECO:0000256" key="3">
    <source>
        <dbReference type="ARBA" id="ARBA00012865"/>
    </source>
</evidence>
<dbReference type="Pfam" id="PF13354">
    <property type="entry name" value="Beta-lactamase2"/>
    <property type="match status" value="2"/>
</dbReference>
<dbReference type="Proteomes" id="UP000557872">
    <property type="component" value="Unassembled WGS sequence"/>
</dbReference>
<evidence type="ECO:0000256" key="2">
    <source>
        <dbReference type="ARBA" id="ARBA00009009"/>
    </source>
</evidence>
<feature type="chain" id="PRO_5032591488" description="beta-lactamase" evidence="4">
    <location>
        <begin position="28"/>
        <end position="288"/>
    </location>
</feature>
<feature type="signal peptide" evidence="4">
    <location>
        <begin position="1"/>
        <end position="27"/>
    </location>
</feature>
<dbReference type="GO" id="GO:0030655">
    <property type="term" value="P:beta-lactam antibiotic catabolic process"/>
    <property type="evidence" value="ECO:0007669"/>
    <property type="project" value="InterPro"/>
</dbReference>
<comment type="caution">
    <text evidence="6">The sequence shown here is derived from an EMBL/GenBank/DDBJ whole genome shotgun (WGS) entry which is preliminary data.</text>
</comment>